<dbReference type="AlphaFoldDB" id="A0A5J4ZGM3"/>
<reference evidence="8 9" key="1">
    <citation type="submission" date="2019-09" db="EMBL/GenBank/DDBJ databases">
        <title>A chromosome-level genome assembly of the Chinese tupelo Nyssa sinensis.</title>
        <authorList>
            <person name="Yang X."/>
            <person name="Kang M."/>
            <person name="Yang Y."/>
            <person name="Xiong H."/>
            <person name="Wang M."/>
            <person name="Zhang Z."/>
            <person name="Wang Z."/>
            <person name="Wu H."/>
            <person name="Ma T."/>
            <person name="Liu J."/>
            <person name="Xi Z."/>
        </authorList>
    </citation>
    <scope>NUCLEOTIDE SEQUENCE [LARGE SCALE GENOMIC DNA]</scope>
    <source>
        <strain evidence="8">J267</strain>
        <tissue evidence="8">Leaf</tissue>
    </source>
</reference>
<accession>A0A5J4ZGM3</accession>
<dbReference type="Gene3D" id="2.60.120.330">
    <property type="entry name" value="B-lactam Antibiotic, Isopenicillin N Synthase, Chain"/>
    <property type="match status" value="1"/>
</dbReference>
<dbReference type="Pfam" id="PF03171">
    <property type="entry name" value="2OG-FeII_Oxy"/>
    <property type="match status" value="1"/>
</dbReference>
<proteinExistence type="inferred from homology"/>
<dbReference type="InterPro" id="IPR027443">
    <property type="entry name" value="IPNS-like_sf"/>
</dbReference>
<evidence type="ECO:0000256" key="5">
    <source>
        <dbReference type="ARBA" id="ARBA00023004"/>
    </source>
</evidence>
<dbReference type="EMBL" id="CM018051">
    <property type="protein sequence ID" value="KAA8516752.1"/>
    <property type="molecule type" value="Genomic_DNA"/>
</dbReference>
<dbReference type="PANTHER" id="PTHR10209">
    <property type="entry name" value="OXIDOREDUCTASE, 2OG-FE II OXYGENASE FAMILY PROTEIN"/>
    <property type="match status" value="1"/>
</dbReference>
<keyword evidence="9" id="KW-1185">Reference proteome</keyword>
<dbReference type="InterPro" id="IPR005123">
    <property type="entry name" value="Oxoglu/Fe-dep_dioxygenase_dom"/>
</dbReference>
<dbReference type="GO" id="GO:0046872">
    <property type="term" value="F:metal ion binding"/>
    <property type="evidence" value="ECO:0007669"/>
    <property type="project" value="UniProtKB-KW"/>
</dbReference>
<evidence type="ECO:0000313" key="8">
    <source>
        <dbReference type="EMBL" id="KAA8516752.1"/>
    </source>
</evidence>
<evidence type="ECO:0000256" key="2">
    <source>
        <dbReference type="ARBA" id="ARBA00022723"/>
    </source>
</evidence>
<sequence length="365" mass="41141">MAVVNETVRFDQMKDVKEFDYFKIGVKGLADSGITTIPSFFVQPPEILSDLKSFSSTCTEIPIIDLSDVNSDLHRPKIVEQIREAARTCGFFQVINHGVPVSVLDETIAAIKAFHEQPPEVKAEKYTREEGQSVMYASNYDMYRAKVAASWYDSLQVWMGPEAPKEEDIPAMCRKEVVQWDIHAKKVADTVFELLSEGLGLERGKFKELGFSDSRLFMGHCYPFCPQPDLTIGIRSHSDYALMAVLLQNQVPGLQIKHGDGWVDVKPLRGGLIINIGDSLQIISNDEYKSVEHRVLANSSKEPRISTVEFFHADNRNGSACFGPLPELLSPEKPAIYRNFTMKEFLEIFYTKGVHSKSLVKELKL</sequence>
<dbReference type="InterPro" id="IPR026992">
    <property type="entry name" value="DIOX_N"/>
</dbReference>
<organism evidence="8 9">
    <name type="scientific">Nyssa sinensis</name>
    <dbReference type="NCBI Taxonomy" id="561372"/>
    <lineage>
        <taxon>Eukaryota</taxon>
        <taxon>Viridiplantae</taxon>
        <taxon>Streptophyta</taxon>
        <taxon>Embryophyta</taxon>
        <taxon>Tracheophyta</taxon>
        <taxon>Spermatophyta</taxon>
        <taxon>Magnoliopsida</taxon>
        <taxon>eudicotyledons</taxon>
        <taxon>Gunneridae</taxon>
        <taxon>Pentapetalae</taxon>
        <taxon>asterids</taxon>
        <taxon>Cornales</taxon>
        <taxon>Nyssaceae</taxon>
        <taxon>Nyssa</taxon>
    </lineage>
</organism>
<gene>
    <name evidence="8" type="ORF">F0562_017050</name>
</gene>
<dbReference type="InterPro" id="IPR044861">
    <property type="entry name" value="IPNS-like_FE2OG_OXY"/>
</dbReference>
<evidence type="ECO:0000259" key="7">
    <source>
        <dbReference type="PROSITE" id="PS51471"/>
    </source>
</evidence>
<protein>
    <recommendedName>
        <fullName evidence="7">Fe2OG dioxygenase domain-containing protein</fullName>
    </recommendedName>
</protein>
<evidence type="ECO:0000256" key="4">
    <source>
        <dbReference type="ARBA" id="ARBA00023002"/>
    </source>
</evidence>
<dbReference type="OrthoDB" id="288590at2759"/>
<dbReference type="GO" id="GO:0016705">
    <property type="term" value="F:oxidoreductase activity, acting on paired donors, with incorporation or reduction of molecular oxygen"/>
    <property type="evidence" value="ECO:0007669"/>
    <property type="project" value="UniProtKB-ARBA"/>
</dbReference>
<dbReference type="GO" id="GO:0051213">
    <property type="term" value="F:dioxygenase activity"/>
    <property type="evidence" value="ECO:0007669"/>
    <property type="project" value="UniProtKB-ARBA"/>
</dbReference>
<dbReference type="PROSITE" id="PS51471">
    <property type="entry name" value="FE2OG_OXY"/>
    <property type="match status" value="1"/>
</dbReference>
<keyword evidence="3" id="KW-0847">Vitamin C</keyword>
<keyword evidence="4 6" id="KW-0560">Oxidoreductase</keyword>
<dbReference type="FunFam" id="2.60.120.330:FF:000005">
    <property type="entry name" value="1-aminocyclopropane-1-carboxylate oxidase homolog 1"/>
    <property type="match status" value="1"/>
</dbReference>
<feature type="domain" description="Fe2OG dioxygenase" evidence="7">
    <location>
        <begin position="211"/>
        <end position="313"/>
    </location>
</feature>
<dbReference type="Pfam" id="PF14226">
    <property type="entry name" value="DIOX_N"/>
    <property type="match status" value="1"/>
</dbReference>
<evidence type="ECO:0000313" key="9">
    <source>
        <dbReference type="Proteomes" id="UP000325577"/>
    </source>
</evidence>
<evidence type="ECO:0000256" key="3">
    <source>
        <dbReference type="ARBA" id="ARBA00022896"/>
    </source>
</evidence>
<dbReference type="GO" id="GO:0031418">
    <property type="term" value="F:L-ascorbic acid binding"/>
    <property type="evidence" value="ECO:0007669"/>
    <property type="project" value="UniProtKB-KW"/>
</dbReference>
<dbReference type="Proteomes" id="UP000325577">
    <property type="component" value="Linkage Group LG8"/>
</dbReference>
<comment type="similarity">
    <text evidence="1 6">Belongs to the iron/ascorbate-dependent oxidoreductase family.</text>
</comment>
<keyword evidence="5 6" id="KW-0408">Iron</keyword>
<evidence type="ECO:0000256" key="6">
    <source>
        <dbReference type="RuleBase" id="RU003682"/>
    </source>
</evidence>
<dbReference type="PANTHER" id="PTHR10209:SF546">
    <property type="entry name" value="1-AMINOCYCLOPROPANE-1-CARBOXYLATE OXIDASE HOMOLOG 4-LIKE"/>
    <property type="match status" value="1"/>
</dbReference>
<name>A0A5J4ZGM3_9ASTE</name>
<evidence type="ECO:0000256" key="1">
    <source>
        <dbReference type="ARBA" id="ARBA00008056"/>
    </source>
</evidence>
<dbReference type="SUPFAM" id="SSF51197">
    <property type="entry name" value="Clavaminate synthase-like"/>
    <property type="match status" value="1"/>
</dbReference>
<keyword evidence="2 6" id="KW-0479">Metal-binding</keyword>